<gene>
    <name evidence="2" type="ORF">F1C12_21685</name>
</gene>
<evidence type="ECO:0000313" key="2">
    <source>
        <dbReference type="EMBL" id="QNE37899.1"/>
    </source>
</evidence>
<proteinExistence type="predicted"/>
<evidence type="ECO:0000313" key="3">
    <source>
        <dbReference type="Proteomes" id="UP000515511"/>
    </source>
</evidence>
<organism evidence="2 3">
    <name type="scientific">Leifsonia shinshuensis</name>
    <dbReference type="NCBI Taxonomy" id="150026"/>
    <lineage>
        <taxon>Bacteria</taxon>
        <taxon>Bacillati</taxon>
        <taxon>Actinomycetota</taxon>
        <taxon>Actinomycetes</taxon>
        <taxon>Micrococcales</taxon>
        <taxon>Microbacteriaceae</taxon>
        <taxon>Leifsonia</taxon>
    </lineage>
</organism>
<dbReference type="EMBL" id="CP043642">
    <property type="protein sequence ID" value="QNE37899.1"/>
    <property type="molecule type" value="Genomic_DNA"/>
</dbReference>
<dbReference type="Proteomes" id="UP000515511">
    <property type="component" value="Plasmid unnamed1"/>
</dbReference>
<reference evidence="3" key="1">
    <citation type="submission" date="2019-09" db="EMBL/GenBank/DDBJ databases">
        <title>Antimicrobial potential of Antarctic Bacteria.</title>
        <authorList>
            <person name="Benaud N."/>
            <person name="Edwards R.J."/>
            <person name="Ferrari B.C."/>
        </authorList>
    </citation>
    <scope>NUCLEOTIDE SEQUENCE [LARGE SCALE GENOMIC DNA]</scope>
    <source>
        <strain evidence="3">INR9</strain>
        <plasmid evidence="3">unnamed1</plasmid>
    </source>
</reference>
<name>A0A7G6YHD4_9MICO</name>
<feature type="chain" id="PRO_5038386005" description="Secreted protein" evidence="1">
    <location>
        <begin position="22"/>
        <end position="116"/>
    </location>
</feature>
<keyword evidence="1" id="KW-0732">Signal</keyword>
<accession>A0A7G6YHD4</accession>
<keyword evidence="2" id="KW-0614">Plasmid</keyword>
<dbReference type="KEGG" id="lse:F1C12_21685"/>
<sequence>MSRFIWPLAASIFAQVAMMIAARGLATSSETAICSHFNGTDRPAFSVGRNMKARGPRPIMTISAHRRKPSIAISRKPPSARQPTAMSGMIGMTIVETAPPTIQDGAFQTPPPVVSH</sequence>
<geneLocation type="plasmid" evidence="2 3">
    <name>unnamed1</name>
</geneLocation>
<evidence type="ECO:0008006" key="4">
    <source>
        <dbReference type="Google" id="ProtNLM"/>
    </source>
</evidence>
<feature type="signal peptide" evidence="1">
    <location>
        <begin position="1"/>
        <end position="21"/>
    </location>
</feature>
<protein>
    <recommendedName>
        <fullName evidence="4">Secreted protein</fullName>
    </recommendedName>
</protein>
<dbReference type="AlphaFoldDB" id="A0A7G6YHD4"/>
<evidence type="ECO:0000256" key="1">
    <source>
        <dbReference type="SAM" id="SignalP"/>
    </source>
</evidence>